<evidence type="ECO:0000313" key="2">
    <source>
        <dbReference type="EMBL" id="MTD91810.1"/>
    </source>
</evidence>
<reference evidence="2 3" key="1">
    <citation type="submission" date="2019-07" db="EMBL/GenBank/DDBJ databases">
        <title>Draft genome of C. aurimucosum strain 332.</title>
        <authorList>
            <person name="Pacheco L.G.C."/>
            <person name="Aguiar E.R.G.R."/>
            <person name="Barberis C.M."/>
            <person name="Almuzara M.N."/>
            <person name="Traglia G.M."/>
            <person name="Santos C.S."/>
            <person name="Vay C.A."/>
            <person name="Rocha D.J.P.G."/>
        </authorList>
    </citation>
    <scope>NUCLEOTIDE SEQUENCE [LARGE SCALE GENOMIC DNA]</scope>
    <source>
        <strain evidence="2 3">332</strain>
    </source>
</reference>
<dbReference type="PANTHER" id="PTHR43581:SF2">
    <property type="entry name" value="EXCINUCLEASE ATPASE SUBUNIT"/>
    <property type="match status" value="1"/>
</dbReference>
<protein>
    <submittedName>
        <fullName evidence="2">AAA family ATPase</fullName>
    </submittedName>
</protein>
<accession>A0A6I3KCL6</accession>
<dbReference type="GO" id="GO:0005524">
    <property type="term" value="F:ATP binding"/>
    <property type="evidence" value="ECO:0007669"/>
    <property type="project" value="InterPro"/>
</dbReference>
<name>A0A6I3KCL6_9CORY</name>
<dbReference type="Proteomes" id="UP000432568">
    <property type="component" value="Unassembled WGS sequence"/>
</dbReference>
<comment type="caution">
    <text evidence="2">The sequence shown here is derived from an EMBL/GenBank/DDBJ whole genome shotgun (WGS) entry which is preliminary data.</text>
</comment>
<dbReference type="InterPro" id="IPR027417">
    <property type="entry name" value="P-loop_NTPase"/>
</dbReference>
<dbReference type="Gene3D" id="3.40.50.300">
    <property type="entry name" value="P-loop containing nucleotide triphosphate hydrolases"/>
    <property type="match status" value="2"/>
</dbReference>
<feature type="domain" description="ATPase AAA-type core" evidence="1">
    <location>
        <begin position="288"/>
        <end position="400"/>
    </location>
</feature>
<dbReference type="InterPro" id="IPR051396">
    <property type="entry name" value="Bact_Antivir_Def_Nuclease"/>
</dbReference>
<dbReference type="PANTHER" id="PTHR43581">
    <property type="entry name" value="ATP/GTP PHOSPHATASE"/>
    <property type="match status" value="1"/>
</dbReference>
<dbReference type="EMBL" id="VIOG01000008">
    <property type="protein sequence ID" value="MTD91810.1"/>
    <property type="molecule type" value="Genomic_DNA"/>
</dbReference>
<evidence type="ECO:0000313" key="3">
    <source>
        <dbReference type="Proteomes" id="UP000432568"/>
    </source>
</evidence>
<evidence type="ECO:0000259" key="1">
    <source>
        <dbReference type="Pfam" id="PF13304"/>
    </source>
</evidence>
<dbReference type="SUPFAM" id="SSF52540">
    <property type="entry name" value="P-loop containing nucleoside triphosphate hydrolases"/>
    <property type="match status" value="1"/>
</dbReference>
<organism evidence="2 3">
    <name type="scientific">Corynebacterium aurimucosum</name>
    <dbReference type="NCBI Taxonomy" id="169292"/>
    <lineage>
        <taxon>Bacteria</taxon>
        <taxon>Bacillati</taxon>
        <taxon>Actinomycetota</taxon>
        <taxon>Actinomycetes</taxon>
        <taxon>Mycobacteriales</taxon>
        <taxon>Corynebacteriaceae</taxon>
        <taxon>Corynebacterium</taxon>
    </lineage>
</organism>
<sequence length="471" mass="51357">MELREVQQMCTTQRAFMRIIGRMATPRLAELRLSKFKSFQDAVLTLHPVTFLTGLNSSGKSNALDGLEVLSRLASGAELGDALDGRMTQTGPIRGGSRGCAPHGTESFELGCTVESGTDTYRYDVEVQVYPELRVVKESLVGTGYSVKSGTRTSDAELFKTQPAADNRAGIYTLIFSGKRGANPTTLLRDSRLILGQIKAVLAGKNRAENSVLKGASIVSMALRSVFHLDPVPSLMRDYVPKKSTQLKRSGENLSAVLWQLHKDSPKTFQELGQLAAHVTGVDSTLDFIDSPLDEVMLTLVEHFEDGKQERTPAREMSDGLLRFLAIATALKTAPKDLDIEQPLELGDDVENPVAQIVVEEMENGLHPSQAQRVMQMLSESARKHDSQVLVTTHSPAILDQISGEKNGQVAVCYRDSRTGQSELSPLVELPDFVESISKHSLGAAVTAGELVDDTETQISFENMNRLFGIG</sequence>
<gene>
    <name evidence="2" type="ORF">FME68_08020</name>
</gene>
<dbReference type="GO" id="GO:0016887">
    <property type="term" value="F:ATP hydrolysis activity"/>
    <property type="evidence" value="ECO:0007669"/>
    <property type="project" value="InterPro"/>
</dbReference>
<dbReference type="InterPro" id="IPR003959">
    <property type="entry name" value="ATPase_AAA_core"/>
</dbReference>
<dbReference type="Pfam" id="PF13304">
    <property type="entry name" value="AAA_21"/>
    <property type="match status" value="2"/>
</dbReference>
<feature type="domain" description="ATPase AAA-type core" evidence="1">
    <location>
        <begin position="49"/>
        <end position="132"/>
    </location>
</feature>
<proteinExistence type="predicted"/>
<dbReference type="AlphaFoldDB" id="A0A6I3KCL6"/>